<protein>
    <submittedName>
        <fullName evidence="1">Uncharacterized protein</fullName>
    </submittedName>
</protein>
<accession>A0A7K0DV17</accession>
<dbReference type="Proteomes" id="UP000431401">
    <property type="component" value="Unassembled WGS sequence"/>
</dbReference>
<dbReference type="OrthoDB" id="4548672at2"/>
<keyword evidence="2" id="KW-1185">Reference proteome</keyword>
<comment type="caution">
    <text evidence="1">The sequence shown here is derived from an EMBL/GenBank/DDBJ whole genome shotgun (WGS) entry which is preliminary data.</text>
</comment>
<evidence type="ECO:0000313" key="2">
    <source>
        <dbReference type="Proteomes" id="UP000431401"/>
    </source>
</evidence>
<name>A0A7K0DV17_9NOCA</name>
<dbReference type="AlphaFoldDB" id="A0A7K0DV17"/>
<sequence length="181" mass="18951">MSVADVDVTSTYEVKLTAEGVSLVSGGSEISADRESSEPSQFVTRAHGETTLNTGPIVFHSGVPVGGWGALTVFGAGGSRFSGHFHDSGAGNYNVALAIVVKAQSGTAYAWATQGHLNGTFTPGSRDYNWDISPLRSLDTGDANSLVSWWWQAATNWNIGGMVNSCVSNLGGATRVVWLNP</sequence>
<dbReference type="RefSeq" id="WP_153346523.1">
    <property type="nucleotide sequence ID" value="NZ_WEGI01000011.1"/>
</dbReference>
<gene>
    <name evidence="1" type="ORF">NRB56_51800</name>
</gene>
<evidence type="ECO:0000313" key="1">
    <source>
        <dbReference type="EMBL" id="MQY29589.1"/>
    </source>
</evidence>
<reference evidence="1 2" key="1">
    <citation type="submission" date="2019-10" db="EMBL/GenBank/DDBJ databases">
        <title>Nocardia macrotermitis sp. nov. and Nocardia aurantia sp. nov., isolated from the gut of fungus growing-termite Macrotermes natalensis.</title>
        <authorList>
            <person name="Benndorf R."/>
            <person name="Schwitalla J."/>
            <person name="Martin K."/>
            <person name="De Beer W."/>
            <person name="Kaster A.-K."/>
            <person name="Vollmers J."/>
            <person name="Poulsen M."/>
            <person name="Beemelmanns C."/>
        </authorList>
    </citation>
    <scope>NUCLEOTIDE SEQUENCE [LARGE SCALE GENOMIC DNA]</scope>
    <source>
        <strain evidence="1 2">RB56</strain>
    </source>
</reference>
<dbReference type="EMBL" id="WEGI01000011">
    <property type="protein sequence ID" value="MQY29589.1"/>
    <property type="molecule type" value="Genomic_DNA"/>
</dbReference>
<organism evidence="1 2">
    <name type="scientific">Nocardia aurantia</name>
    <dbReference type="NCBI Taxonomy" id="2585199"/>
    <lineage>
        <taxon>Bacteria</taxon>
        <taxon>Bacillati</taxon>
        <taxon>Actinomycetota</taxon>
        <taxon>Actinomycetes</taxon>
        <taxon>Mycobacteriales</taxon>
        <taxon>Nocardiaceae</taxon>
        <taxon>Nocardia</taxon>
    </lineage>
</organism>
<proteinExistence type="predicted"/>